<feature type="domain" description="Transposase IS4-like" evidence="1">
    <location>
        <begin position="106"/>
        <end position="254"/>
    </location>
</feature>
<gene>
    <name evidence="3" type="ORF">MPEAHAMD_5903</name>
</gene>
<sequence>MWTQADRDLYKDDGRRYLSDLTEAQWALIAPMLSGYDPLKVDLREMVNACLYLEKTGCPWRYLPSDFGPWATVRTWHDRFRADGIWLEVAALLTRAVRPQRGRPAEPSTVILDSQSVVSGPQAGIRGTDGKKKVRGIKRHVLTCSRGFVLAAVVTAANVHDTQAAGWVLDRAADAGWAPVRVKADGIYTGARMDEAAARHGVEVQISTREAQAKGVQPVPLRWRIEATFGTLSTRYRRLTRHWEQSPAAAEDSISIANCHRLMQAYERHQYRYS</sequence>
<comment type="caution">
    <text evidence="3">The sequence shown here is derived from an EMBL/GenBank/DDBJ whole genome shotgun (WGS) entry which is preliminary data.</text>
</comment>
<dbReference type="InterPro" id="IPR025161">
    <property type="entry name" value="IS402-like_dom"/>
</dbReference>
<evidence type="ECO:0000313" key="4">
    <source>
        <dbReference type="Proteomes" id="UP001055286"/>
    </source>
</evidence>
<evidence type="ECO:0000259" key="1">
    <source>
        <dbReference type="Pfam" id="PF01609"/>
    </source>
</evidence>
<dbReference type="GO" id="GO:0003677">
    <property type="term" value="F:DNA binding"/>
    <property type="evidence" value="ECO:0007669"/>
    <property type="project" value="InterPro"/>
</dbReference>
<dbReference type="InterPro" id="IPR002559">
    <property type="entry name" value="Transposase_11"/>
</dbReference>
<dbReference type="Pfam" id="PF13340">
    <property type="entry name" value="DUF4096"/>
    <property type="match status" value="1"/>
</dbReference>
<reference evidence="3" key="2">
    <citation type="submission" date="2021-08" db="EMBL/GenBank/DDBJ databases">
        <authorList>
            <person name="Tani A."/>
            <person name="Ola A."/>
            <person name="Ogura Y."/>
            <person name="Katsura K."/>
            <person name="Hayashi T."/>
        </authorList>
    </citation>
    <scope>NUCLEOTIDE SEQUENCE</scope>
    <source>
        <strain evidence="3">JCM 32048</strain>
    </source>
</reference>
<proteinExistence type="predicted"/>
<dbReference type="Pfam" id="PF01609">
    <property type="entry name" value="DDE_Tnp_1"/>
    <property type="match status" value="1"/>
</dbReference>
<dbReference type="RefSeq" id="WP_238193086.1">
    <property type="nucleotide sequence ID" value="NZ_BPQJ01000046.1"/>
</dbReference>
<dbReference type="Proteomes" id="UP001055286">
    <property type="component" value="Unassembled WGS sequence"/>
</dbReference>
<organism evidence="3 4">
    <name type="scientific">Methylobacterium frigidaeris</name>
    <dbReference type="NCBI Taxonomy" id="2038277"/>
    <lineage>
        <taxon>Bacteria</taxon>
        <taxon>Pseudomonadati</taxon>
        <taxon>Pseudomonadota</taxon>
        <taxon>Alphaproteobacteria</taxon>
        <taxon>Hyphomicrobiales</taxon>
        <taxon>Methylobacteriaceae</taxon>
        <taxon>Methylobacterium</taxon>
    </lineage>
</organism>
<feature type="domain" description="Insertion element IS402-like" evidence="2">
    <location>
        <begin position="21"/>
        <end position="89"/>
    </location>
</feature>
<accession>A0AA37M757</accession>
<name>A0AA37M757_9HYPH</name>
<dbReference type="NCBIfam" id="NF033580">
    <property type="entry name" value="transpos_IS5_3"/>
    <property type="match status" value="1"/>
</dbReference>
<dbReference type="AlphaFoldDB" id="A0AA37M757"/>
<dbReference type="GO" id="GO:0004803">
    <property type="term" value="F:transposase activity"/>
    <property type="evidence" value="ECO:0007669"/>
    <property type="project" value="InterPro"/>
</dbReference>
<dbReference type="PANTHER" id="PTHR30007:SF0">
    <property type="entry name" value="TRANSPOSASE"/>
    <property type="match status" value="1"/>
</dbReference>
<protein>
    <submittedName>
        <fullName evidence="3">IS5 family transposase ISMpo5</fullName>
    </submittedName>
</protein>
<reference evidence="3" key="1">
    <citation type="journal article" date="2016" name="Front. Microbiol.">
        <title>Genome Sequence of the Piezophilic, Mesophilic Sulfate-Reducing Bacterium Desulfovibrio indicus J2T.</title>
        <authorList>
            <person name="Cao J."/>
            <person name="Maignien L."/>
            <person name="Shao Z."/>
            <person name="Alain K."/>
            <person name="Jebbar M."/>
        </authorList>
    </citation>
    <scope>NUCLEOTIDE SEQUENCE</scope>
    <source>
        <strain evidence="3">JCM 32048</strain>
    </source>
</reference>
<keyword evidence="4" id="KW-1185">Reference proteome</keyword>
<evidence type="ECO:0000259" key="2">
    <source>
        <dbReference type="Pfam" id="PF13340"/>
    </source>
</evidence>
<dbReference type="EMBL" id="BPQJ01000046">
    <property type="protein sequence ID" value="GJD65708.1"/>
    <property type="molecule type" value="Genomic_DNA"/>
</dbReference>
<evidence type="ECO:0000313" key="3">
    <source>
        <dbReference type="EMBL" id="GJD65708.1"/>
    </source>
</evidence>
<dbReference type="GO" id="GO:0006313">
    <property type="term" value="P:DNA transposition"/>
    <property type="evidence" value="ECO:0007669"/>
    <property type="project" value="InterPro"/>
</dbReference>
<dbReference type="PANTHER" id="PTHR30007">
    <property type="entry name" value="PHP DOMAIN PROTEIN"/>
    <property type="match status" value="1"/>
</dbReference>